<evidence type="ECO:0000256" key="5">
    <source>
        <dbReference type="ARBA" id="ARBA00023136"/>
    </source>
</evidence>
<dbReference type="PRINTS" id="PR01988">
    <property type="entry name" value="EXPORTERBACE"/>
</dbReference>
<evidence type="ECO:0000256" key="6">
    <source>
        <dbReference type="SAM" id="Phobius"/>
    </source>
</evidence>
<dbReference type="Gene3D" id="1.20.1250.20">
    <property type="entry name" value="MFS general substrate transporter like domains"/>
    <property type="match status" value="1"/>
</dbReference>
<keyword evidence="5 6" id="KW-0472">Membrane</keyword>
<comment type="caution">
    <text evidence="7">The sequence shown here is derived from an EMBL/GenBank/DDBJ whole genome shotgun (WGS) entry which is preliminary data.</text>
</comment>
<reference evidence="7" key="1">
    <citation type="submission" date="2022-10" db="EMBL/GenBank/DDBJ databases">
        <title>The WGS of Solirubrobacter phytolaccae KCTC 29190.</title>
        <authorList>
            <person name="Jiang Z."/>
        </authorList>
    </citation>
    <scope>NUCLEOTIDE SEQUENCE</scope>
    <source>
        <strain evidence="7">KCTC 29190</strain>
    </source>
</reference>
<sequence>MHRARPFFAAHLQSSLGTGAGYVAILLLAYEVLGSAWGATAVLLADLAPAMFLGPLLGGLIDRTSRLGCAIAADVLGALAFAGLAFLPHSTASLVALALLAGLSTALLRPASCALLPALVTPDQLMRANGVFGAMREIGQLAGPALAAGVLLVAEPSALLALNALTFAVSALLLTRLRPTATTSADDQPERGTAALLRDRTTRTLFASSGAVMLVAGTTNVAELVLARDELGAGGSGFALLVTAFGCGMLAGTLTRPRYLLSIALLAAGLLGTAAAPNLPLAMLAFAVAGIGNGLFIVTVRHLVQTTVPERSHGRAFGLLDALDSWAFGAAILAGGALAASVGGRMTFAIAGTGATLVLIASLRPKEVKAWAASGN</sequence>
<feature type="transmembrane region" description="Helical" evidence="6">
    <location>
        <begin position="346"/>
        <end position="363"/>
    </location>
</feature>
<keyword evidence="3 6" id="KW-0812">Transmembrane</keyword>
<feature type="transmembrane region" description="Helical" evidence="6">
    <location>
        <begin position="7"/>
        <end position="30"/>
    </location>
</feature>
<keyword evidence="2" id="KW-1003">Cell membrane</keyword>
<organism evidence="7 8">
    <name type="scientific">Solirubrobacter phytolaccae</name>
    <dbReference type="NCBI Taxonomy" id="1404360"/>
    <lineage>
        <taxon>Bacteria</taxon>
        <taxon>Bacillati</taxon>
        <taxon>Actinomycetota</taxon>
        <taxon>Thermoleophilia</taxon>
        <taxon>Solirubrobacterales</taxon>
        <taxon>Solirubrobacteraceae</taxon>
        <taxon>Solirubrobacter</taxon>
    </lineage>
</organism>
<feature type="transmembrane region" description="Helical" evidence="6">
    <location>
        <begin position="316"/>
        <end position="340"/>
    </location>
</feature>
<feature type="transmembrane region" description="Helical" evidence="6">
    <location>
        <begin position="282"/>
        <end position="304"/>
    </location>
</feature>
<feature type="transmembrane region" description="Helical" evidence="6">
    <location>
        <begin position="158"/>
        <end position="175"/>
    </location>
</feature>
<dbReference type="AlphaFoldDB" id="A0A9X3N5N6"/>
<dbReference type="Proteomes" id="UP001147653">
    <property type="component" value="Unassembled WGS sequence"/>
</dbReference>
<feature type="transmembrane region" description="Helical" evidence="6">
    <location>
        <begin position="205"/>
        <end position="227"/>
    </location>
</feature>
<dbReference type="InterPro" id="IPR011701">
    <property type="entry name" value="MFS"/>
</dbReference>
<evidence type="ECO:0000313" key="8">
    <source>
        <dbReference type="Proteomes" id="UP001147653"/>
    </source>
</evidence>
<feature type="transmembrane region" description="Helical" evidence="6">
    <location>
        <begin position="67"/>
        <end position="87"/>
    </location>
</feature>
<dbReference type="RefSeq" id="WP_270024483.1">
    <property type="nucleotide sequence ID" value="NZ_JAPDDP010000010.1"/>
</dbReference>
<proteinExistence type="predicted"/>
<feature type="transmembrane region" description="Helical" evidence="6">
    <location>
        <begin position="233"/>
        <end position="252"/>
    </location>
</feature>
<dbReference type="Pfam" id="PF07690">
    <property type="entry name" value="MFS_1"/>
    <property type="match status" value="1"/>
</dbReference>
<name>A0A9X3N5N6_9ACTN</name>
<dbReference type="CDD" id="cd06173">
    <property type="entry name" value="MFS_MefA_like"/>
    <property type="match status" value="1"/>
</dbReference>
<dbReference type="GO" id="GO:0022857">
    <property type="term" value="F:transmembrane transporter activity"/>
    <property type="evidence" value="ECO:0007669"/>
    <property type="project" value="InterPro"/>
</dbReference>
<dbReference type="SUPFAM" id="SSF103473">
    <property type="entry name" value="MFS general substrate transporter"/>
    <property type="match status" value="1"/>
</dbReference>
<accession>A0A9X3N5N6</accession>
<comment type="subcellular location">
    <subcellularLocation>
        <location evidence="1">Cell membrane</location>
        <topology evidence="1">Multi-pass membrane protein</topology>
    </subcellularLocation>
</comment>
<feature type="transmembrane region" description="Helical" evidence="6">
    <location>
        <begin position="36"/>
        <end position="60"/>
    </location>
</feature>
<feature type="transmembrane region" description="Helical" evidence="6">
    <location>
        <begin position="259"/>
        <end position="276"/>
    </location>
</feature>
<evidence type="ECO:0000256" key="1">
    <source>
        <dbReference type="ARBA" id="ARBA00004651"/>
    </source>
</evidence>
<gene>
    <name evidence="7" type="ORF">OJ997_07695</name>
</gene>
<keyword evidence="4 6" id="KW-1133">Transmembrane helix</keyword>
<keyword evidence="8" id="KW-1185">Reference proteome</keyword>
<evidence type="ECO:0000256" key="4">
    <source>
        <dbReference type="ARBA" id="ARBA00022989"/>
    </source>
</evidence>
<dbReference type="PANTHER" id="PTHR23513:SF6">
    <property type="entry name" value="MAJOR FACILITATOR SUPERFAMILY ASSOCIATED DOMAIN-CONTAINING PROTEIN"/>
    <property type="match status" value="1"/>
</dbReference>
<dbReference type="InterPro" id="IPR022324">
    <property type="entry name" value="Bacilysin_exporter_BacE_put"/>
</dbReference>
<evidence type="ECO:0000256" key="3">
    <source>
        <dbReference type="ARBA" id="ARBA00022692"/>
    </source>
</evidence>
<evidence type="ECO:0000313" key="7">
    <source>
        <dbReference type="EMBL" id="MDA0180173.1"/>
    </source>
</evidence>
<dbReference type="PANTHER" id="PTHR23513">
    <property type="entry name" value="INTEGRAL MEMBRANE EFFLUX PROTEIN-RELATED"/>
    <property type="match status" value="1"/>
</dbReference>
<dbReference type="InterPro" id="IPR036259">
    <property type="entry name" value="MFS_trans_sf"/>
</dbReference>
<protein>
    <submittedName>
        <fullName evidence="7">MFS transporter</fullName>
    </submittedName>
</protein>
<dbReference type="GO" id="GO:0005886">
    <property type="term" value="C:plasma membrane"/>
    <property type="evidence" value="ECO:0007669"/>
    <property type="project" value="UniProtKB-SubCell"/>
</dbReference>
<dbReference type="EMBL" id="JAPDDP010000010">
    <property type="protein sequence ID" value="MDA0180173.1"/>
    <property type="molecule type" value="Genomic_DNA"/>
</dbReference>
<evidence type="ECO:0000256" key="2">
    <source>
        <dbReference type="ARBA" id="ARBA00022475"/>
    </source>
</evidence>